<proteinExistence type="predicted"/>
<feature type="non-terminal residue" evidence="1">
    <location>
        <position position="91"/>
    </location>
</feature>
<name>X1UH15_9ZZZZ</name>
<sequence length="91" mass="10576">MRRDIVGLEHKYHLVEKIVRECIQPNEEGRVILILGQPGSGKSVFMSQLFDELNPRIECLTAIRAEFFREGESPRAIYKLFEEVSDKDILK</sequence>
<dbReference type="AlphaFoldDB" id="X1UH15"/>
<protein>
    <submittedName>
        <fullName evidence="1">Uncharacterized protein</fullName>
    </submittedName>
</protein>
<organism evidence="1">
    <name type="scientific">marine sediment metagenome</name>
    <dbReference type="NCBI Taxonomy" id="412755"/>
    <lineage>
        <taxon>unclassified sequences</taxon>
        <taxon>metagenomes</taxon>
        <taxon>ecological metagenomes</taxon>
    </lineage>
</organism>
<reference evidence="1" key="1">
    <citation type="journal article" date="2014" name="Front. Microbiol.">
        <title>High frequency of phylogenetically diverse reductive dehalogenase-homologous genes in deep subseafloor sedimentary metagenomes.</title>
        <authorList>
            <person name="Kawai M."/>
            <person name="Futagami T."/>
            <person name="Toyoda A."/>
            <person name="Takaki Y."/>
            <person name="Nishi S."/>
            <person name="Hori S."/>
            <person name="Arai W."/>
            <person name="Tsubouchi T."/>
            <person name="Morono Y."/>
            <person name="Uchiyama I."/>
            <person name="Ito T."/>
            <person name="Fujiyama A."/>
            <person name="Inagaki F."/>
            <person name="Takami H."/>
        </authorList>
    </citation>
    <scope>NUCLEOTIDE SEQUENCE</scope>
    <source>
        <strain evidence="1">Expedition CK06-06</strain>
    </source>
</reference>
<dbReference type="EMBL" id="BARW01018454">
    <property type="protein sequence ID" value="GAI99160.1"/>
    <property type="molecule type" value="Genomic_DNA"/>
</dbReference>
<dbReference type="InterPro" id="IPR027417">
    <property type="entry name" value="P-loop_NTPase"/>
</dbReference>
<evidence type="ECO:0000313" key="1">
    <source>
        <dbReference type="EMBL" id="GAI99160.1"/>
    </source>
</evidence>
<comment type="caution">
    <text evidence="1">The sequence shown here is derived from an EMBL/GenBank/DDBJ whole genome shotgun (WGS) entry which is preliminary data.</text>
</comment>
<accession>X1UH15</accession>
<dbReference type="Gene3D" id="3.40.50.300">
    <property type="entry name" value="P-loop containing nucleotide triphosphate hydrolases"/>
    <property type="match status" value="1"/>
</dbReference>
<dbReference type="SUPFAM" id="SSF52540">
    <property type="entry name" value="P-loop containing nucleoside triphosphate hydrolases"/>
    <property type="match status" value="1"/>
</dbReference>
<gene>
    <name evidence="1" type="ORF">S12H4_31591</name>
</gene>